<evidence type="ECO:0000313" key="3">
    <source>
        <dbReference type="Proteomes" id="UP000276634"/>
    </source>
</evidence>
<evidence type="ECO:0000313" key="2">
    <source>
        <dbReference type="EMBL" id="ROR34526.1"/>
    </source>
</evidence>
<name>A0A3N1Y6T2_9GAMM</name>
<sequence>MRPMRICILGGTGFVGRHLIPRLLRGRHRLVVPTRHPHRHRDLLPQPAGNGNYTEPVLELVEADVHDEATLTRLLAGCDAAVNLVGILNDPARDGAGFRRVHVELPRKLVAACRAAQVPRLLHMSALNAGRGESRYLRTKGEGERVVREAEGLAVTVFRPSVIFGPDDRFFNRFATLLRLSPGVFPLACPEARLAPVYVGDVAQAFVTALAEAETAGAAYDLCGPRTYTLRELVRFTARTLGVRRLILGLPDALSRLQARILERLPGQPFTYDNYLSLQVASTCEGPWPAILGGPPASVEAVVPAYLARRTWRGRLSDFRRLARR</sequence>
<keyword evidence="3" id="KW-1185">Reference proteome</keyword>
<feature type="domain" description="NAD-dependent epimerase/dehydratase" evidence="1">
    <location>
        <begin position="6"/>
        <end position="217"/>
    </location>
</feature>
<dbReference type="PANTHER" id="PTHR12126">
    <property type="entry name" value="NADH-UBIQUINONE OXIDOREDUCTASE 39 KDA SUBUNIT-RELATED"/>
    <property type="match status" value="1"/>
</dbReference>
<gene>
    <name evidence="2" type="ORF">EDC57_0424</name>
</gene>
<dbReference type="RefSeq" id="WP_123399780.1">
    <property type="nucleotide sequence ID" value="NZ_RJVI01000001.1"/>
</dbReference>
<dbReference type="GO" id="GO:0044877">
    <property type="term" value="F:protein-containing complex binding"/>
    <property type="evidence" value="ECO:0007669"/>
    <property type="project" value="TreeGrafter"/>
</dbReference>
<dbReference type="CDD" id="cd05271">
    <property type="entry name" value="NDUFA9_like_SDR_a"/>
    <property type="match status" value="1"/>
</dbReference>
<dbReference type="Pfam" id="PF01370">
    <property type="entry name" value="Epimerase"/>
    <property type="match status" value="1"/>
</dbReference>
<dbReference type="Gene3D" id="3.40.50.720">
    <property type="entry name" value="NAD(P)-binding Rossmann-like Domain"/>
    <property type="match status" value="1"/>
</dbReference>
<dbReference type="PANTHER" id="PTHR12126:SF11">
    <property type="entry name" value="NADH DEHYDROGENASE [UBIQUINONE] 1 ALPHA SUBCOMPLEX SUBUNIT 9, MITOCHONDRIAL"/>
    <property type="match status" value="1"/>
</dbReference>
<dbReference type="EMBL" id="RJVI01000001">
    <property type="protein sequence ID" value="ROR34526.1"/>
    <property type="molecule type" value="Genomic_DNA"/>
</dbReference>
<reference evidence="2 3" key="1">
    <citation type="submission" date="2018-11" db="EMBL/GenBank/DDBJ databases">
        <title>Genomic Encyclopedia of Type Strains, Phase IV (KMG-IV): sequencing the most valuable type-strain genomes for metagenomic binning, comparative biology and taxonomic classification.</title>
        <authorList>
            <person name="Goeker M."/>
        </authorList>
    </citation>
    <scope>NUCLEOTIDE SEQUENCE [LARGE SCALE GENOMIC DNA]</scope>
    <source>
        <strain evidence="2 3">DSM 100275</strain>
    </source>
</reference>
<comment type="caution">
    <text evidence="2">The sequence shown here is derived from an EMBL/GenBank/DDBJ whole genome shotgun (WGS) entry which is preliminary data.</text>
</comment>
<dbReference type="AlphaFoldDB" id="A0A3N1Y6T2"/>
<dbReference type="SUPFAM" id="SSF51735">
    <property type="entry name" value="NAD(P)-binding Rossmann-fold domains"/>
    <property type="match status" value="1"/>
</dbReference>
<proteinExistence type="predicted"/>
<organism evidence="2 3">
    <name type="scientific">Inmirania thermothiophila</name>
    <dbReference type="NCBI Taxonomy" id="1750597"/>
    <lineage>
        <taxon>Bacteria</taxon>
        <taxon>Pseudomonadati</taxon>
        <taxon>Pseudomonadota</taxon>
        <taxon>Gammaproteobacteria</taxon>
        <taxon>Chromatiales</taxon>
        <taxon>Ectothiorhodospiraceae</taxon>
        <taxon>Inmirania</taxon>
    </lineage>
</organism>
<dbReference type="InterPro" id="IPR051207">
    <property type="entry name" value="ComplexI_NDUFA9_subunit"/>
</dbReference>
<dbReference type="OrthoDB" id="9776313at2"/>
<dbReference type="Proteomes" id="UP000276634">
    <property type="component" value="Unassembled WGS sequence"/>
</dbReference>
<accession>A0A3N1Y6T2</accession>
<evidence type="ECO:0000259" key="1">
    <source>
        <dbReference type="Pfam" id="PF01370"/>
    </source>
</evidence>
<protein>
    <submittedName>
        <fullName evidence="2">NADH dehydrogenase</fullName>
    </submittedName>
</protein>
<dbReference type="InterPro" id="IPR036291">
    <property type="entry name" value="NAD(P)-bd_dom_sf"/>
</dbReference>
<dbReference type="InterPro" id="IPR001509">
    <property type="entry name" value="Epimerase_deHydtase"/>
</dbReference>